<dbReference type="PIRSF" id="PIRSF000641">
    <property type="entry name" value="SRK"/>
    <property type="match status" value="1"/>
</dbReference>
<evidence type="ECO:0000256" key="17">
    <source>
        <dbReference type="PIRNR" id="PIRNR000641"/>
    </source>
</evidence>
<organism evidence="24 25">
    <name type="scientific">Colocasia esculenta</name>
    <name type="common">Wild taro</name>
    <name type="synonym">Arum esculentum</name>
    <dbReference type="NCBI Taxonomy" id="4460"/>
    <lineage>
        <taxon>Eukaryota</taxon>
        <taxon>Viridiplantae</taxon>
        <taxon>Streptophyta</taxon>
        <taxon>Embryophyta</taxon>
        <taxon>Tracheophyta</taxon>
        <taxon>Spermatophyta</taxon>
        <taxon>Magnoliopsida</taxon>
        <taxon>Liliopsida</taxon>
        <taxon>Araceae</taxon>
        <taxon>Aroideae</taxon>
        <taxon>Colocasieae</taxon>
        <taxon>Colocasia</taxon>
    </lineage>
</organism>
<dbReference type="AlphaFoldDB" id="A0A843X5S8"/>
<feature type="chain" id="PRO_5032270797" description="Receptor-like serine/threonine-protein kinase" evidence="20">
    <location>
        <begin position="31"/>
        <end position="823"/>
    </location>
</feature>
<evidence type="ECO:0000256" key="2">
    <source>
        <dbReference type="ARBA" id="ARBA00022527"/>
    </source>
</evidence>
<dbReference type="CDD" id="cd00028">
    <property type="entry name" value="B_lectin"/>
    <property type="match status" value="1"/>
</dbReference>
<dbReference type="EC" id="2.7.11.1" evidence="17"/>
<dbReference type="Gene3D" id="1.10.510.10">
    <property type="entry name" value="Transferase(Phosphotransferase) domain 1"/>
    <property type="match status" value="1"/>
</dbReference>
<protein>
    <recommendedName>
        <fullName evidence="17">Receptor-like serine/threonine-protein kinase</fullName>
        <ecNumber evidence="17">2.7.11.1</ecNumber>
    </recommendedName>
</protein>
<keyword evidence="3" id="KW-0245">EGF-like domain</keyword>
<dbReference type="Pfam" id="PF00069">
    <property type="entry name" value="Pkinase"/>
    <property type="match status" value="1"/>
</dbReference>
<dbReference type="Pfam" id="PF00954">
    <property type="entry name" value="S_locus_glycop"/>
    <property type="match status" value="1"/>
</dbReference>
<dbReference type="InterPro" id="IPR017441">
    <property type="entry name" value="Protein_kinase_ATP_BS"/>
</dbReference>
<keyword evidence="25" id="KW-1185">Reference proteome</keyword>
<comment type="similarity">
    <text evidence="17">Belongs to the protein kinase superfamily. Ser/Thr protein kinase family.</text>
</comment>
<evidence type="ECO:0000256" key="1">
    <source>
        <dbReference type="ARBA" id="ARBA00004167"/>
    </source>
</evidence>
<feature type="transmembrane region" description="Helical" evidence="19">
    <location>
        <begin position="456"/>
        <end position="478"/>
    </location>
</feature>
<keyword evidence="9 17" id="KW-0547">Nucleotide-binding</keyword>
<dbReference type="GO" id="GO:0048544">
    <property type="term" value="P:recognition of pollen"/>
    <property type="evidence" value="ECO:0007669"/>
    <property type="project" value="InterPro"/>
</dbReference>
<proteinExistence type="inferred from homology"/>
<evidence type="ECO:0000313" key="25">
    <source>
        <dbReference type="Proteomes" id="UP000652761"/>
    </source>
</evidence>
<evidence type="ECO:0000259" key="23">
    <source>
        <dbReference type="PROSITE" id="PS50948"/>
    </source>
</evidence>
<accession>A0A843X5S8</accession>
<evidence type="ECO:0000256" key="4">
    <source>
        <dbReference type="ARBA" id="ARBA00022546"/>
    </source>
</evidence>
<dbReference type="GO" id="GO:0004674">
    <property type="term" value="F:protein serine/threonine kinase activity"/>
    <property type="evidence" value="ECO:0007669"/>
    <property type="project" value="UniProtKB-KW"/>
</dbReference>
<feature type="signal peptide" evidence="20">
    <location>
        <begin position="1"/>
        <end position="30"/>
    </location>
</feature>
<evidence type="ECO:0000259" key="21">
    <source>
        <dbReference type="PROSITE" id="PS50011"/>
    </source>
</evidence>
<dbReference type="PROSITE" id="PS00107">
    <property type="entry name" value="PROTEIN_KINASE_ATP"/>
    <property type="match status" value="1"/>
</dbReference>
<dbReference type="SUPFAM" id="SSF51110">
    <property type="entry name" value="alpha-D-mannose-specific plant lectins"/>
    <property type="match status" value="1"/>
</dbReference>
<keyword evidence="7 20" id="KW-0732">Signal</keyword>
<comment type="catalytic activity">
    <reaction evidence="17">
        <text>L-seryl-[protein] + ATP = O-phospho-L-seryl-[protein] + ADP + H(+)</text>
        <dbReference type="Rhea" id="RHEA:17989"/>
        <dbReference type="Rhea" id="RHEA-COMP:9863"/>
        <dbReference type="Rhea" id="RHEA-COMP:11604"/>
        <dbReference type="ChEBI" id="CHEBI:15378"/>
        <dbReference type="ChEBI" id="CHEBI:29999"/>
        <dbReference type="ChEBI" id="CHEBI:30616"/>
        <dbReference type="ChEBI" id="CHEBI:83421"/>
        <dbReference type="ChEBI" id="CHEBI:456216"/>
        <dbReference type="EC" id="2.7.11.1"/>
    </reaction>
</comment>
<keyword evidence="6 19" id="KW-0812">Transmembrane</keyword>
<dbReference type="InterPro" id="IPR001480">
    <property type="entry name" value="Bulb-type_lectin_dom"/>
</dbReference>
<dbReference type="SMART" id="SM00108">
    <property type="entry name" value="B_lectin"/>
    <property type="match status" value="1"/>
</dbReference>
<evidence type="ECO:0000256" key="10">
    <source>
        <dbReference type="ARBA" id="ARBA00022777"/>
    </source>
</evidence>
<keyword evidence="4" id="KW-0348">Hemagglutinin</keyword>
<feature type="binding site" evidence="18">
    <location>
        <position position="536"/>
    </location>
    <ligand>
        <name>ATP</name>
        <dbReference type="ChEBI" id="CHEBI:30616"/>
    </ligand>
</feature>
<dbReference type="SMART" id="SM00220">
    <property type="entry name" value="S_TKc"/>
    <property type="match status" value="1"/>
</dbReference>
<dbReference type="PROSITE" id="PS50948">
    <property type="entry name" value="PAN"/>
    <property type="match status" value="1"/>
</dbReference>
<evidence type="ECO:0000256" key="14">
    <source>
        <dbReference type="ARBA" id="ARBA00023136"/>
    </source>
</evidence>
<dbReference type="Pfam" id="PF01453">
    <property type="entry name" value="B_lectin"/>
    <property type="match status" value="1"/>
</dbReference>
<evidence type="ECO:0000256" key="7">
    <source>
        <dbReference type="ARBA" id="ARBA00022729"/>
    </source>
</evidence>
<dbReference type="GO" id="GO:0005537">
    <property type="term" value="F:D-mannose binding"/>
    <property type="evidence" value="ECO:0007669"/>
    <property type="project" value="UniProtKB-KW"/>
</dbReference>
<keyword evidence="2 17" id="KW-0723">Serine/threonine-protein kinase</keyword>
<dbReference type="PANTHER" id="PTHR47974:SF19">
    <property type="entry name" value="RECEPTOR-LIKE SERINE_THREONINE-PROTEIN KINASE"/>
    <property type="match status" value="1"/>
</dbReference>
<keyword evidence="13" id="KW-0430">Lectin</keyword>
<keyword evidence="15" id="KW-1015">Disulfide bond</keyword>
<dbReference type="GO" id="GO:0005524">
    <property type="term" value="F:ATP binding"/>
    <property type="evidence" value="ECO:0007669"/>
    <property type="project" value="UniProtKB-UniRule"/>
</dbReference>
<evidence type="ECO:0000256" key="13">
    <source>
        <dbReference type="ARBA" id="ARBA00023035"/>
    </source>
</evidence>
<keyword evidence="12 19" id="KW-1133">Transmembrane helix</keyword>
<dbReference type="InterPro" id="IPR000719">
    <property type="entry name" value="Prot_kinase_dom"/>
</dbReference>
<dbReference type="PROSITE" id="PS00108">
    <property type="entry name" value="PROTEIN_KINASE_ST"/>
    <property type="match status" value="1"/>
</dbReference>
<dbReference type="InterPro" id="IPR000858">
    <property type="entry name" value="S_locus_glycoprot_dom"/>
</dbReference>
<evidence type="ECO:0000256" key="16">
    <source>
        <dbReference type="ARBA" id="ARBA00023180"/>
    </source>
</evidence>
<dbReference type="Gene3D" id="3.30.200.20">
    <property type="entry name" value="Phosphorylase Kinase, domain 1"/>
    <property type="match status" value="1"/>
</dbReference>
<name>A0A843X5S8_COLES</name>
<evidence type="ECO:0000256" key="8">
    <source>
        <dbReference type="ARBA" id="ARBA00022737"/>
    </source>
</evidence>
<dbReference type="InterPro" id="IPR008271">
    <property type="entry name" value="Ser/Thr_kinase_AS"/>
</dbReference>
<keyword evidence="11 17" id="KW-0067">ATP-binding</keyword>
<evidence type="ECO:0000259" key="22">
    <source>
        <dbReference type="PROSITE" id="PS50927"/>
    </source>
</evidence>
<evidence type="ECO:0000256" key="19">
    <source>
        <dbReference type="SAM" id="Phobius"/>
    </source>
</evidence>
<evidence type="ECO:0000256" key="20">
    <source>
        <dbReference type="SAM" id="SignalP"/>
    </source>
</evidence>
<keyword evidence="10 17" id="KW-0418">Kinase</keyword>
<dbReference type="InterPro" id="IPR036426">
    <property type="entry name" value="Bulb-type_lectin_dom_sf"/>
</dbReference>
<evidence type="ECO:0000313" key="24">
    <source>
        <dbReference type="EMBL" id="MQM14831.1"/>
    </source>
</evidence>
<evidence type="ECO:0000256" key="6">
    <source>
        <dbReference type="ARBA" id="ARBA00022692"/>
    </source>
</evidence>
<keyword evidence="16" id="KW-0325">Glycoprotein</keyword>
<dbReference type="SMART" id="SM00473">
    <property type="entry name" value="PAN_AP"/>
    <property type="match status" value="1"/>
</dbReference>
<evidence type="ECO:0000256" key="3">
    <source>
        <dbReference type="ARBA" id="ARBA00022536"/>
    </source>
</evidence>
<comment type="subcellular location">
    <subcellularLocation>
        <location evidence="1">Membrane</location>
        <topology evidence="1">Single-pass membrane protein</topology>
    </subcellularLocation>
</comment>
<dbReference type="GO" id="GO:0016020">
    <property type="term" value="C:membrane"/>
    <property type="evidence" value="ECO:0007669"/>
    <property type="project" value="UniProtKB-SubCell"/>
</dbReference>
<dbReference type="InterPro" id="IPR024171">
    <property type="entry name" value="SRK-like_kinase"/>
</dbReference>
<evidence type="ECO:0000256" key="15">
    <source>
        <dbReference type="ARBA" id="ARBA00023157"/>
    </source>
</evidence>
<gene>
    <name evidence="24" type="ORF">Taro_047767</name>
</gene>
<dbReference type="Pfam" id="PF08276">
    <property type="entry name" value="PAN_2"/>
    <property type="match status" value="1"/>
</dbReference>
<feature type="domain" description="Bulb-type lectin" evidence="22">
    <location>
        <begin position="31"/>
        <end position="158"/>
    </location>
</feature>
<feature type="domain" description="Protein kinase" evidence="21">
    <location>
        <begin position="508"/>
        <end position="782"/>
    </location>
</feature>
<evidence type="ECO:0000256" key="12">
    <source>
        <dbReference type="ARBA" id="ARBA00022989"/>
    </source>
</evidence>
<feature type="domain" description="Apple" evidence="23">
    <location>
        <begin position="353"/>
        <end position="436"/>
    </location>
</feature>
<dbReference type="FunFam" id="1.10.510.10:FF:000227">
    <property type="entry name" value="Serine/threonine-protein kinase"/>
    <property type="match status" value="1"/>
</dbReference>
<evidence type="ECO:0000256" key="5">
    <source>
        <dbReference type="ARBA" id="ARBA00022679"/>
    </source>
</evidence>
<dbReference type="PROSITE" id="PS50927">
    <property type="entry name" value="BULB_LECTIN"/>
    <property type="match status" value="1"/>
</dbReference>
<reference evidence="24" key="1">
    <citation type="submission" date="2017-07" db="EMBL/GenBank/DDBJ databases">
        <title>Taro Niue Genome Assembly and Annotation.</title>
        <authorList>
            <person name="Atibalentja N."/>
            <person name="Keating K."/>
            <person name="Fields C.J."/>
        </authorList>
    </citation>
    <scope>NUCLEOTIDE SEQUENCE</scope>
    <source>
        <strain evidence="24">Niue_2</strain>
        <tissue evidence="24">Leaf</tissue>
    </source>
</reference>
<dbReference type="CDD" id="cd14066">
    <property type="entry name" value="STKc_IRAK"/>
    <property type="match status" value="1"/>
</dbReference>
<dbReference type="PROSITE" id="PS50011">
    <property type="entry name" value="PROTEIN_KINASE_DOM"/>
    <property type="match status" value="1"/>
</dbReference>
<dbReference type="GO" id="GO:0051707">
    <property type="term" value="P:response to other organism"/>
    <property type="evidence" value="ECO:0007669"/>
    <property type="project" value="UniProtKB-ARBA"/>
</dbReference>
<evidence type="ECO:0000256" key="9">
    <source>
        <dbReference type="ARBA" id="ARBA00022741"/>
    </source>
</evidence>
<dbReference type="EMBL" id="NMUH01006251">
    <property type="protein sequence ID" value="MQM14831.1"/>
    <property type="molecule type" value="Genomic_DNA"/>
</dbReference>
<dbReference type="PANTHER" id="PTHR47974">
    <property type="entry name" value="OS07G0415500 PROTEIN"/>
    <property type="match status" value="1"/>
</dbReference>
<dbReference type="InterPro" id="IPR003609">
    <property type="entry name" value="Pan_app"/>
</dbReference>
<evidence type="ECO:0000256" key="18">
    <source>
        <dbReference type="PROSITE-ProRule" id="PRU10141"/>
    </source>
</evidence>
<keyword evidence="14 19" id="KW-0472">Membrane</keyword>
<comment type="catalytic activity">
    <reaction evidence="17">
        <text>L-threonyl-[protein] + ATP = O-phospho-L-threonyl-[protein] + ADP + H(+)</text>
        <dbReference type="Rhea" id="RHEA:46608"/>
        <dbReference type="Rhea" id="RHEA-COMP:11060"/>
        <dbReference type="Rhea" id="RHEA-COMP:11605"/>
        <dbReference type="ChEBI" id="CHEBI:15378"/>
        <dbReference type="ChEBI" id="CHEBI:30013"/>
        <dbReference type="ChEBI" id="CHEBI:30616"/>
        <dbReference type="ChEBI" id="CHEBI:61977"/>
        <dbReference type="ChEBI" id="CHEBI:456216"/>
        <dbReference type="EC" id="2.7.11.1"/>
    </reaction>
</comment>
<keyword evidence="8" id="KW-0677">Repeat</keyword>
<comment type="caution">
    <text evidence="24">The sequence shown here is derived from an EMBL/GenBank/DDBJ whole genome shotgun (WGS) entry which is preliminary data.</text>
</comment>
<dbReference type="FunFam" id="3.30.200.20:FF:000178">
    <property type="entry name" value="serine/threonine-protein kinase PBS1-like"/>
    <property type="match status" value="1"/>
</dbReference>
<dbReference type="InterPro" id="IPR011009">
    <property type="entry name" value="Kinase-like_dom_sf"/>
</dbReference>
<dbReference type="Gene3D" id="2.90.10.10">
    <property type="entry name" value="Bulb-type lectin domain"/>
    <property type="match status" value="1"/>
</dbReference>
<sequence>MASKIGRRFSRLVWLILFFSLAFHGQPSFASDTLSFGQSLSGNQTITSRSGDFEMGFFSPGNSSNYYVGIWLKNDLQKTIVWVANREQPLSHGQATSSELTISEEGGLALLNGSKVPVWASSLSSAPRASKSLVVVLLDTGNLVLRDTSAPKASVIWQSFDEPTDTLLPGARIGYNKTMGKSWVLTSWNKLEDPSPGMFSLEMDPSGVTQFLLLWNRTQQYWATGPWDGDIFSGVPEMLVKDEFFFLNFSGAGSNYFMYTDNDELMITIMRVEAGGLLRCQQMLKDTKQWVLFATYPRDQCDVHSLCGPFASCSSTSDSASCGCMPGFNPRSMADWNLGDQTGGCVRKTPLQCASSNSATSDEDGFLAVPNMQQPTGFKTVAAQTAAECKMACLDSCNCTAYSFLRQCSLWDGDLLDMKQLPSSRSGGSGVLNVRVAASELLPLPAPKAKKRTPGAAVLGAVAGVVALCAVSSTVLICMRRRRRSKGSELLDGFLMSFRYKELQKATKNFSERLGKGGFGSVYKGALSDSSVVAVKRLEHVGQGDKQFRVEVSTMAAVQHVNVVRLRGFCCEGSSDRLLVYDYMPKGSLDSYLFPKSSETLDWGRRYQIALGTAKGLAYLHEKCRECIIHCDIKPENILLDAELSPKVADFGMAKLVGRDFSRVLTTMRGTIGYVAPEWISGVPITPKADVFSYGMMLFEIISGRRNSKGAEDGAFSFFPSWAARNMNEAGVLLDALENGLVGDVNIEEFRTACRIACWCIQDDEKDRPTMGNVVQMLEGTMDVKMAPVPGVLHNHVVDEGGQFSQLGLYSFPTPTLSSLSDI</sequence>
<dbReference type="OrthoDB" id="1668230at2759"/>
<dbReference type="CDD" id="cd01098">
    <property type="entry name" value="PAN_AP_plant"/>
    <property type="match status" value="1"/>
</dbReference>
<keyword evidence="5 17" id="KW-0808">Transferase</keyword>
<evidence type="ECO:0000256" key="11">
    <source>
        <dbReference type="ARBA" id="ARBA00022840"/>
    </source>
</evidence>
<dbReference type="SUPFAM" id="SSF56112">
    <property type="entry name" value="Protein kinase-like (PK-like)"/>
    <property type="match status" value="1"/>
</dbReference>
<dbReference type="FunFam" id="2.90.10.10:FF:000005">
    <property type="entry name" value="G-type lectin S-receptor-like serine/threonine-protein kinase"/>
    <property type="match status" value="1"/>
</dbReference>
<dbReference type="Proteomes" id="UP000652761">
    <property type="component" value="Unassembled WGS sequence"/>
</dbReference>
<keyword evidence="13" id="KW-0465">Mannose-binding</keyword>